<evidence type="ECO:0000256" key="1">
    <source>
        <dbReference type="ARBA" id="ARBA00004236"/>
    </source>
</evidence>
<dbReference type="PANTHER" id="PTHR48004:SF58">
    <property type="entry name" value="OS01G0162200 PROTEIN"/>
    <property type="match status" value="1"/>
</dbReference>
<evidence type="ECO:0000256" key="4">
    <source>
        <dbReference type="ARBA" id="ARBA00022737"/>
    </source>
</evidence>
<dbReference type="InterPro" id="IPR052941">
    <property type="entry name" value="StomDev_PlantInt_Reg"/>
</dbReference>
<dbReference type="Proteomes" id="UP000193642">
    <property type="component" value="Unassembled WGS sequence"/>
</dbReference>
<dbReference type="PANTHER" id="PTHR48004">
    <property type="entry name" value="OS01G0149700 PROTEIN"/>
    <property type="match status" value="1"/>
</dbReference>
<evidence type="ECO:0000259" key="5">
    <source>
        <dbReference type="PROSITE" id="PS50181"/>
    </source>
</evidence>
<dbReference type="Pfam" id="PF00560">
    <property type="entry name" value="LRR_1"/>
    <property type="match status" value="4"/>
</dbReference>
<accession>A0A1Y2CG13</accession>
<dbReference type="PROSITE" id="PS50181">
    <property type="entry name" value="FBOX"/>
    <property type="match status" value="1"/>
</dbReference>
<dbReference type="SUPFAM" id="SSF81383">
    <property type="entry name" value="F-box domain"/>
    <property type="match status" value="1"/>
</dbReference>
<dbReference type="Pfam" id="PF13855">
    <property type="entry name" value="LRR_8"/>
    <property type="match status" value="2"/>
</dbReference>
<dbReference type="PRINTS" id="PR00019">
    <property type="entry name" value="LEURICHRPT"/>
</dbReference>
<keyword evidence="2" id="KW-0472">Membrane</keyword>
<evidence type="ECO:0000313" key="7">
    <source>
        <dbReference type="Proteomes" id="UP000193642"/>
    </source>
</evidence>
<dbReference type="InterPro" id="IPR001810">
    <property type="entry name" value="F-box_dom"/>
</dbReference>
<gene>
    <name evidence="6" type="ORF">BCR33DRAFT_716015</name>
</gene>
<evidence type="ECO:0000256" key="3">
    <source>
        <dbReference type="ARBA" id="ARBA00022614"/>
    </source>
</evidence>
<dbReference type="AlphaFoldDB" id="A0A1Y2CG13"/>
<dbReference type="FunFam" id="3.80.10.10:FF:000383">
    <property type="entry name" value="Leucine-rich repeat receptor protein kinase EMS1"/>
    <property type="match status" value="1"/>
</dbReference>
<comment type="caution">
    <text evidence="6">The sequence shown here is derived from an EMBL/GenBank/DDBJ whole genome shotgun (WGS) entry which is preliminary data.</text>
</comment>
<protein>
    <submittedName>
        <fullName evidence="6">RNI-like protein</fullName>
    </submittedName>
</protein>
<keyword evidence="2" id="KW-1003">Cell membrane</keyword>
<dbReference type="GO" id="GO:0005886">
    <property type="term" value="C:plasma membrane"/>
    <property type="evidence" value="ECO:0007669"/>
    <property type="project" value="UniProtKB-SubCell"/>
</dbReference>
<keyword evidence="4" id="KW-0677">Repeat</keyword>
<dbReference type="FunFam" id="3.80.10.10:FF:000041">
    <property type="entry name" value="LRR receptor-like serine/threonine-protein kinase ERECTA"/>
    <property type="match status" value="3"/>
</dbReference>
<evidence type="ECO:0000313" key="6">
    <source>
        <dbReference type="EMBL" id="ORY46003.1"/>
    </source>
</evidence>
<dbReference type="SUPFAM" id="SSF52058">
    <property type="entry name" value="L domain-like"/>
    <property type="match status" value="1"/>
</dbReference>
<comment type="subcellular location">
    <subcellularLocation>
        <location evidence="1">Cell membrane</location>
    </subcellularLocation>
</comment>
<proteinExistence type="predicted"/>
<dbReference type="InterPro" id="IPR036047">
    <property type="entry name" value="F-box-like_dom_sf"/>
</dbReference>
<sequence>MASEDTVALLVNMLQKLSSQVTVLQKDNASLRTTLAGVVDDIQTLKAQTNLVLHQTNPNRRFFTKLSDLPFEVFAKIFAYVPPTTVFKLRRLSKAINSCLVSAYFAALSLPIHVATKKQRLFINSKPDSFDTIWFFWPPNYQAAYAALKLSHFHAIQWTSIDWSKYKKKTLSTREMRDAPFSQLIQMGLALRDNGRMGRKRTPPLLIQIPSAIGYLNQLKTLQLASCEELVGEIPKEIGSLTSLEILNLSKNGLEGEIPVEFRELQSLQELNLFGNQLTGGIDVLCSITSLKQLNLHKNKFSGHLPSALGQLKEIVGLFLSDNEFTGPIPSVIQQLENLAILNLFENSLTGTIPLMPPRLEHLNLFSNELEGTIPSQLGELRFITHLNCSKNNLSGSIPHELCSGLTPLQMLKLSDNKLTGEIPSTIHLLPLHTLILKNNSISGHIPGLPETLTALDLSGNQLSGSFPTNIGDLRNLTILNVSENGLNGAIPNSLCLLMNLQELGLANNNFVGRVPERFGALILEKLELSGNEEMDKELPQSVLGNTKLLEMLVQEGFKKGE</sequence>
<dbReference type="InterPro" id="IPR001611">
    <property type="entry name" value="Leu-rich_rpt"/>
</dbReference>
<reference evidence="6 7" key="1">
    <citation type="submission" date="2016-07" db="EMBL/GenBank/DDBJ databases">
        <title>Pervasive Adenine N6-methylation of Active Genes in Fungi.</title>
        <authorList>
            <consortium name="DOE Joint Genome Institute"/>
            <person name="Mondo S.J."/>
            <person name="Dannebaum R.O."/>
            <person name="Kuo R.C."/>
            <person name="Labutti K."/>
            <person name="Haridas S."/>
            <person name="Kuo A."/>
            <person name="Salamov A."/>
            <person name="Ahrendt S.R."/>
            <person name="Lipzen A."/>
            <person name="Sullivan W."/>
            <person name="Andreopoulos W.B."/>
            <person name="Clum A."/>
            <person name="Lindquist E."/>
            <person name="Daum C."/>
            <person name="Ramamoorthy G.K."/>
            <person name="Gryganskyi A."/>
            <person name="Culley D."/>
            <person name="Magnuson J.K."/>
            <person name="James T.Y."/>
            <person name="O'Malley M.A."/>
            <person name="Stajich J.E."/>
            <person name="Spatafora J.W."/>
            <person name="Visel A."/>
            <person name="Grigoriev I.V."/>
        </authorList>
    </citation>
    <scope>NUCLEOTIDE SEQUENCE [LARGE SCALE GENOMIC DNA]</scope>
    <source>
        <strain evidence="6 7">JEL800</strain>
    </source>
</reference>
<feature type="domain" description="F-box" evidence="5">
    <location>
        <begin position="63"/>
        <end position="108"/>
    </location>
</feature>
<name>A0A1Y2CG13_9FUNG</name>
<dbReference type="Pfam" id="PF00646">
    <property type="entry name" value="F-box"/>
    <property type="match status" value="1"/>
</dbReference>
<dbReference type="InterPro" id="IPR032675">
    <property type="entry name" value="LRR_dom_sf"/>
</dbReference>
<dbReference type="EMBL" id="MCGO01000018">
    <property type="protein sequence ID" value="ORY46003.1"/>
    <property type="molecule type" value="Genomic_DNA"/>
</dbReference>
<dbReference type="Gene3D" id="3.80.10.10">
    <property type="entry name" value="Ribonuclease Inhibitor"/>
    <property type="match status" value="2"/>
</dbReference>
<dbReference type="OrthoDB" id="676979at2759"/>
<organism evidence="6 7">
    <name type="scientific">Rhizoclosmatium globosum</name>
    <dbReference type="NCBI Taxonomy" id="329046"/>
    <lineage>
        <taxon>Eukaryota</taxon>
        <taxon>Fungi</taxon>
        <taxon>Fungi incertae sedis</taxon>
        <taxon>Chytridiomycota</taxon>
        <taxon>Chytridiomycota incertae sedis</taxon>
        <taxon>Chytridiomycetes</taxon>
        <taxon>Chytridiales</taxon>
        <taxon>Chytriomycetaceae</taxon>
        <taxon>Rhizoclosmatium</taxon>
    </lineage>
</organism>
<keyword evidence="7" id="KW-1185">Reference proteome</keyword>
<evidence type="ECO:0000256" key="2">
    <source>
        <dbReference type="ARBA" id="ARBA00022475"/>
    </source>
</evidence>
<keyword evidence="3" id="KW-0433">Leucine-rich repeat</keyword>